<organism evidence="5 6">
    <name type="scientific">Mycena sanguinolenta</name>
    <dbReference type="NCBI Taxonomy" id="230812"/>
    <lineage>
        <taxon>Eukaryota</taxon>
        <taxon>Fungi</taxon>
        <taxon>Dikarya</taxon>
        <taxon>Basidiomycota</taxon>
        <taxon>Agaricomycotina</taxon>
        <taxon>Agaricomycetes</taxon>
        <taxon>Agaricomycetidae</taxon>
        <taxon>Agaricales</taxon>
        <taxon>Marasmiineae</taxon>
        <taxon>Mycenaceae</taxon>
        <taxon>Mycena</taxon>
    </lineage>
</organism>
<evidence type="ECO:0000313" key="6">
    <source>
        <dbReference type="Proteomes" id="UP000623467"/>
    </source>
</evidence>
<dbReference type="GO" id="GO:0000981">
    <property type="term" value="F:DNA-binding transcription factor activity, RNA polymerase II-specific"/>
    <property type="evidence" value="ECO:0007669"/>
    <property type="project" value="InterPro"/>
</dbReference>
<dbReference type="GO" id="GO:0006351">
    <property type="term" value="P:DNA-templated transcription"/>
    <property type="evidence" value="ECO:0007669"/>
    <property type="project" value="InterPro"/>
</dbReference>
<dbReference type="OrthoDB" id="424974at2759"/>
<reference evidence="5" key="1">
    <citation type="submission" date="2020-05" db="EMBL/GenBank/DDBJ databases">
        <title>Mycena genomes resolve the evolution of fungal bioluminescence.</title>
        <authorList>
            <person name="Tsai I.J."/>
        </authorList>
    </citation>
    <scope>NUCLEOTIDE SEQUENCE</scope>
    <source>
        <strain evidence="5">160909Yilan</strain>
    </source>
</reference>
<dbReference type="Proteomes" id="UP000623467">
    <property type="component" value="Unassembled WGS sequence"/>
</dbReference>
<dbReference type="PANTHER" id="PTHR31001:SF56">
    <property type="entry name" value="ZN(2)-C6 FUNGAL-TYPE DOMAIN-CONTAINING PROTEIN"/>
    <property type="match status" value="1"/>
</dbReference>
<dbReference type="CDD" id="cd00067">
    <property type="entry name" value="GAL4"/>
    <property type="match status" value="1"/>
</dbReference>
<keyword evidence="3" id="KW-0539">Nucleus</keyword>
<dbReference type="CDD" id="cd12148">
    <property type="entry name" value="fungal_TF_MHR"/>
    <property type="match status" value="1"/>
</dbReference>
<dbReference type="Pfam" id="PF04082">
    <property type="entry name" value="Fungal_trans"/>
    <property type="match status" value="1"/>
</dbReference>
<feature type="domain" description="Zn(2)-C6 fungal-type" evidence="4">
    <location>
        <begin position="30"/>
        <end position="59"/>
    </location>
</feature>
<dbReference type="Gene3D" id="4.10.240.10">
    <property type="entry name" value="Zn(2)-C6 fungal-type DNA-binding domain"/>
    <property type="match status" value="1"/>
</dbReference>
<dbReference type="PROSITE" id="PS50048">
    <property type="entry name" value="ZN2_CY6_FUNGAL_2"/>
    <property type="match status" value="1"/>
</dbReference>
<dbReference type="InterPro" id="IPR001138">
    <property type="entry name" value="Zn2Cys6_DnaBD"/>
</dbReference>
<comment type="caution">
    <text evidence="5">The sequence shown here is derived from an EMBL/GenBank/DDBJ whole genome shotgun (WGS) entry which is preliminary data.</text>
</comment>
<dbReference type="GO" id="GO:0008270">
    <property type="term" value="F:zinc ion binding"/>
    <property type="evidence" value="ECO:0007669"/>
    <property type="project" value="InterPro"/>
</dbReference>
<dbReference type="AlphaFoldDB" id="A0A8H6ZCN9"/>
<evidence type="ECO:0000313" key="5">
    <source>
        <dbReference type="EMBL" id="KAF7376608.1"/>
    </source>
</evidence>
<dbReference type="PROSITE" id="PS00463">
    <property type="entry name" value="ZN2_CY6_FUNGAL_1"/>
    <property type="match status" value="1"/>
</dbReference>
<dbReference type="InterPro" id="IPR050613">
    <property type="entry name" value="Sec_Metabolite_Reg"/>
</dbReference>
<dbReference type="PANTHER" id="PTHR31001">
    <property type="entry name" value="UNCHARACTERIZED TRANSCRIPTIONAL REGULATORY PROTEIN"/>
    <property type="match status" value="1"/>
</dbReference>
<evidence type="ECO:0000259" key="4">
    <source>
        <dbReference type="PROSITE" id="PS50048"/>
    </source>
</evidence>
<proteinExistence type="predicted"/>
<sequence>MSASSKDNLANEEATFDLMFGSGRSIRKTSCEECHRLKLKCDKKVPCGPCIRRLCANICPTGTLQSTGRGKRSVRSEVPLLTAKISEMGERIRQLERAVADARTNEDFFDHPLLSTTTRPPSEFTPAQTSEALGSFSVNQDGNAVYFGPTAGTEALFSIEGVSDDTHPEQCLSFTAITESFPFSPNKTTWAADQALEQLFAQLPLEVRAWSLCQIYFRNGCWTGMPVMQSEAVELLTLIYHPNTGTQHQPPATPQQMAVLYLIFALGSLVDLDLPPYNSDADHYFDVACAAMSIRPFFESPTVVTVQALALISCYYAHGGRRFSMDGAWNTISLASNLSQRLGLRKHPTVSRVEFINLLLNQIVKVSVHNYHPNH</sequence>
<name>A0A8H6ZCN9_9AGAR</name>
<dbReference type="GO" id="GO:0005634">
    <property type="term" value="C:nucleus"/>
    <property type="evidence" value="ECO:0007669"/>
    <property type="project" value="UniProtKB-SubCell"/>
</dbReference>
<comment type="subcellular location">
    <subcellularLocation>
        <location evidence="1">Nucleus</location>
    </subcellularLocation>
</comment>
<dbReference type="InterPro" id="IPR007219">
    <property type="entry name" value="XnlR_reg_dom"/>
</dbReference>
<dbReference type="GO" id="GO:0003677">
    <property type="term" value="F:DNA binding"/>
    <property type="evidence" value="ECO:0007669"/>
    <property type="project" value="InterPro"/>
</dbReference>
<keyword evidence="2" id="KW-0479">Metal-binding</keyword>
<evidence type="ECO:0000256" key="2">
    <source>
        <dbReference type="ARBA" id="ARBA00022723"/>
    </source>
</evidence>
<keyword evidence="6" id="KW-1185">Reference proteome</keyword>
<evidence type="ECO:0000256" key="1">
    <source>
        <dbReference type="ARBA" id="ARBA00004123"/>
    </source>
</evidence>
<gene>
    <name evidence="5" type="ORF">MSAN_00077500</name>
</gene>
<accession>A0A8H6ZCN9</accession>
<protein>
    <submittedName>
        <fullName evidence="5">Zn(2)-C6 fungal-type domain-containing protein</fullName>
    </submittedName>
</protein>
<evidence type="ECO:0000256" key="3">
    <source>
        <dbReference type="ARBA" id="ARBA00023242"/>
    </source>
</evidence>
<dbReference type="EMBL" id="JACAZH010000001">
    <property type="protein sequence ID" value="KAF7376608.1"/>
    <property type="molecule type" value="Genomic_DNA"/>
</dbReference>
<dbReference type="InterPro" id="IPR036864">
    <property type="entry name" value="Zn2-C6_fun-type_DNA-bd_sf"/>
</dbReference>